<evidence type="ECO:0008006" key="4">
    <source>
        <dbReference type="Google" id="ProtNLM"/>
    </source>
</evidence>
<reference evidence="2 3" key="1">
    <citation type="journal article" date="2015" name="Sci. Rep.">
        <title>Genome of the facultative scuticociliatosis pathogen Pseudocohnilembus persalinus provides insight into its virulence through horizontal gene transfer.</title>
        <authorList>
            <person name="Xiong J."/>
            <person name="Wang G."/>
            <person name="Cheng J."/>
            <person name="Tian M."/>
            <person name="Pan X."/>
            <person name="Warren A."/>
            <person name="Jiang C."/>
            <person name="Yuan D."/>
            <person name="Miao W."/>
        </authorList>
    </citation>
    <scope>NUCLEOTIDE SEQUENCE [LARGE SCALE GENOMIC DNA]</scope>
    <source>
        <strain evidence="2">36N120E</strain>
    </source>
</reference>
<organism evidence="2 3">
    <name type="scientific">Pseudocohnilembus persalinus</name>
    <name type="common">Ciliate</name>
    <dbReference type="NCBI Taxonomy" id="266149"/>
    <lineage>
        <taxon>Eukaryota</taxon>
        <taxon>Sar</taxon>
        <taxon>Alveolata</taxon>
        <taxon>Ciliophora</taxon>
        <taxon>Intramacronucleata</taxon>
        <taxon>Oligohymenophorea</taxon>
        <taxon>Scuticociliatia</taxon>
        <taxon>Philasterida</taxon>
        <taxon>Pseudocohnilembidae</taxon>
        <taxon>Pseudocohnilembus</taxon>
    </lineage>
</organism>
<evidence type="ECO:0000313" key="3">
    <source>
        <dbReference type="Proteomes" id="UP000054937"/>
    </source>
</evidence>
<accession>A0A0V0R1Q5</accession>
<dbReference type="InParanoid" id="A0A0V0R1Q5"/>
<dbReference type="AlphaFoldDB" id="A0A0V0R1Q5"/>
<protein>
    <recommendedName>
        <fullName evidence="4">EF-hand domain-containing protein</fullName>
    </recommendedName>
</protein>
<keyword evidence="1" id="KW-0106">Calcium</keyword>
<dbReference type="Proteomes" id="UP000054937">
    <property type="component" value="Unassembled WGS sequence"/>
</dbReference>
<dbReference type="InterPro" id="IPR011992">
    <property type="entry name" value="EF-hand-dom_pair"/>
</dbReference>
<keyword evidence="3" id="KW-1185">Reference proteome</keyword>
<evidence type="ECO:0000256" key="1">
    <source>
        <dbReference type="ARBA" id="ARBA00022837"/>
    </source>
</evidence>
<dbReference type="EMBL" id="LDAU01000073">
    <property type="protein sequence ID" value="KRX08104.1"/>
    <property type="molecule type" value="Genomic_DNA"/>
</dbReference>
<proteinExistence type="predicted"/>
<dbReference type="SUPFAM" id="SSF47473">
    <property type="entry name" value="EF-hand"/>
    <property type="match status" value="1"/>
</dbReference>
<dbReference type="PROSITE" id="PS00018">
    <property type="entry name" value="EF_HAND_1"/>
    <property type="match status" value="1"/>
</dbReference>
<dbReference type="OrthoDB" id="288288at2759"/>
<dbReference type="InterPro" id="IPR018247">
    <property type="entry name" value="EF_Hand_1_Ca_BS"/>
</dbReference>
<gene>
    <name evidence="2" type="ORF">PPERSA_01649</name>
</gene>
<name>A0A0V0R1Q5_PSEPJ</name>
<comment type="caution">
    <text evidence="2">The sequence shown here is derived from an EMBL/GenBank/DDBJ whole genome shotgun (WGS) entry which is preliminary data.</text>
</comment>
<evidence type="ECO:0000313" key="2">
    <source>
        <dbReference type="EMBL" id="KRX08104.1"/>
    </source>
</evidence>
<sequence>MSGFSRQKLYDLFSKYKSLLALKGEQKQNKNRDPKQILEEGIDINDLQMGFQSLQACPQELILVLYKSVLSTTEGNQQINFEKFLNIIFDSDSSGSLSFDEVKKQSEVMLGQYFKQNDIFSLSEISEMLTRMIFQSTNTPFDQELETIRLKEEIEKENKSLNLLLQICFHELKELGDDIKEQELDNDDNYYKCENQNILQGFPQNIDENKQNNTQIIYRKIPQKQNLFMHFIVQK</sequence>